<feature type="domain" description="Ricin B lectin" evidence="1">
    <location>
        <begin position="151"/>
        <end position="283"/>
    </location>
</feature>
<dbReference type="Pfam" id="PF14200">
    <property type="entry name" value="RicinB_lectin_2"/>
    <property type="match status" value="1"/>
</dbReference>
<proteinExistence type="predicted"/>
<accession>A0A0C1TY77</accession>
<dbReference type="AlphaFoldDB" id="A0A0C1TY77"/>
<evidence type="ECO:0000313" key="2">
    <source>
        <dbReference type="EMBL" id="KIE44303.1"/>
    </source>
</evidence>
<dbReference type="SMART" id="SM00458">
    <property type="entry name" value="RICIN"/>
    <property type="match status" value="2"/>
</dbReference>
<dbReference type="EMBL" id="AYSO01000020">
    <property type="protein sequence ID" value="KIE44303.1"/>
    <property type="molecule type" value="Genomic_DNA"/>
</dbReference>
<gene>
    <name evidence="2" type="primary">ha-33</name>
    <name evidence="2" type="ORF">U732_103</name>
</gene>
<reference evidence="2 3" key="1">
    <citation type="journal article" date="2015" name="Infect. Genet. Evol.">
        <title>Genomic sequences of six botulinum neurotoxin-producing strains representing three clostridial species illustrate the mobility and diversity of botulinum neurotoxin genes.</title>
        <authorList>
            <person name="Smith T.J."/>
            <person name="Hill K.K."/>
            <person name="Xie G."/>
            <person name="Foley B.T."/>
            <person name="Williamson C.H."/>
            <person name="Foster J.T."/>
            <person name="Johnson S.L."/>
            <person name="Chertkov O."/>
            <person name="Teshima H."/>
            <person name="Gibbons H.S."/>
            <person name="Johnsky L.A."/>
            <person name="Karavis M.A."/>
            <person name="Smith L.A."/>
        </authorList>
    </citation>
    <scope>NUCLEOTIDE SEQUENCE [LARGE SCALE GENOMIC DNA]</scope>
    <source>
        <strain evidence="2 3">CDC 2741</strain>
    </source>
</reference>
<feature type="domain" description="Ricin B lectin" evidence="1">
    <location>
        <begin position="12"/>
        <end position="140"/>
    </location>
</feature>
<dbReference type="Gene3D" id="2.80.10.50">
    <property type="match status" value="2"/>
</dbReference>
<name>A0A0C1TY77_9CLOT</name>
<comment type="caution">
    <text evidence="2">The sequence shown here is derived from an EMBL/GenBank/DDBJ whole genome shotgun (WGS) entry which is preliminary data.</text>
</comment>
<evidence type="ECO:0000313" key="3">
    <source>
        <dbReference type="Proteomes" id="UP000031366"/>
    </source>
</evidence>
<evidence type="ECO:0000259" key="1">
    <source>
        <dbReference type="SMART" id="SM00458"/>
    </source>
</evidence>
<sequence length="285" mass="32953">MPQSNANDLINDGIFYICPAVDENKVLDKISQTEVKLWNKNRGTNQKWKLIYNSNKRAYKIQVMDGTNLFLTWDAPLPSVSVKSNTNNDDQYWSLLQDYTTSDTIIRSYKNPNLVLQYNINNALEVSTQTNNNNQFFKFLNCIYNDFNNKTCRISTVLDNTKFLSKVLDGPNVVIWTWFDSSRQKWKFVYNEKRGAYKLFNSENNWFLTAPPSTNPNVVVYNGGDYDDQYWIINYSDNNVNQYTFTNLSAKGKILGVYNNQTSNNTNVQVFANGGSNQKWTIAVL</sequence>
<dbReference type="InterPro" id="IPR035992">
    <property type="entry name" value="Ricin_B-like_lectins"/>
</dbReference>
<protein>
    <submittedName>
        <fullName evidence="2">Main hemagglutinin component</fullName>
    </submittedName>
</protein>
<dbReference type="SUPFAM" id="SSF50370">
    <property type="entry name" value="Ricin B-like lectins"/>
    <property type="match status" value="2"/>
</dbReference>
<dbReference type="InterPro" id="IPR000772">
    <property type="entry name" value="Ricin_B_lectin"/>
</dbReference>
<keyword evidence="3" id="KW-1185">Reference proteome</keyword>
<dbReference type="RefSeq" id="WP_039635745.1">
    <property type="nucleotide sequence ID" value="NZ_AYSO01000020.1"/>
</dbReference>
<dbReference type="Proteomes" id="UP000031366">
    <property type="component" value="Unassembled WGS sequence"/>
</dbReference>
<dbReference type="PROSITE" id="PS50231">
    <property type="entry name" value="RICIN_B_LECTIN"/>
    <property type="match status" value="2"/>
</dbReference>
<dbReference type="CDD" id="cd23496">
    <property type="entry name" value="beta-trefoil_Ricin_HA33_rpt2"/>
    <property type="match status" value="1"/>
</dbReference>
<organism evidence="2 3">
    <name type="scientific">Clostridium argentinense CDC 2741</name>
    <dbReference type="NCBI Taxonomy" id="1418104"/>
    <lineage>
        <taxon>Bacteria</taxon>
        <taxon>Bacillati</taxon>
        <taxon>Bacillota</taxon>
        <taxon>Clostridia</taxon>
        <taxon>Eubacteriales</taxon>
        <taxon>Clostridiaceae</taxon>
        <taxon>Clostridium</taxon>
    </lineage>
</organism>